<feature type="region of interest" description="Disordered" evidence="4">
    <location>
        <begin position="29"/>
        <end position="49"/>
    </location>
</feature>
<dbReference type="SUPFAM" id="SSF50891">
    <property type="entry name" value="Cyclophilin-like"/>
    <property type="match status" value="1"/>
</dbReference>
<name>A0A644XK62_9ZZZZ</name>
<reference evidence="6" key="1">
    <citation type="submission" date="2019-08" db="EMBL/GenBank/DDBJ databases">
        <authorList>
            <person name="Kucharzyk K."/>
            <person name="Murdoch R.W."/>
            <person name="Higgins S."/>
            <person name="Loffler F."/>
        </authorList>
    </citation>
    <scope>NUCLEOTIDE SEQUENCE</scope>
</reference>
<dbReference type="PANTHER" id="PTHR45625:SF4">
    <property type="entry name" value="PEPTIDYLPROLYL ISOMERASE DOMAIN AND WD REPEAT-CONTAINING PROTEIN 1"/>
    <property type="match status" value="1"/>
</dbReference>
<sequence>MKMKKLLKLSLLLCLSMSFFFAGCSTKTKENKDNNSTNVNKASENSTSDMDKVAISEKGPNDKNPVATIQMENGKTIKIELFPDIAPNTVRDFLSLSTKGFYNGLTFHRVIPGFMIQGGDPKGNGTGGPDYSIFGEFNSNGFNNPLKHTRGVISMARSKNKNSAGSQFFIMHEDYPSLDGEYAAFGNVIEGLDAVDEIASVEKGANDKPVNDVKIKTITVETFGVNYKEVEKYNK</sequence>
<protein>
    <recommendedName>
        <fullName evidence="1">peptidylprolyl isomerase</fullName>
        <ecNumber evidence="1">5.2.1.8</ecNumber>
    </recommendedName>
</protein>
<accession>A0A644XK62</accession>
<dbReference type="InterPro" id="IPR002130">
    <property type="entry name" value="Cyclophilin-type_PPIase_dom"/>
</dbReference>
<dbReference type="CDD" id="cd00317">
    <property type="entry name" value="cyclophilin"/>
    <property type="match status" value="1"/>
</dbReference>
<evidence type="ECO:0000256" key="3">
    <source>
        <dbReference type="ARBA" id="ARBA00023235"/>
    </source>
</evidence>
<dbReference type="GO" id="GO:0006457">
    <property type="term" value="P:protein folding"/>
    <property type="evidence" value="ECO:0007669"/>
    <property type="project" value="InterPro"/>
</dbReference>
<dbReference type="AlphaFoldDB" id="A0A644XK62"/>
<dbReference type="Gene3D" id="2.40.100.10">
    <property type="entry name" value="Cyclophilin-like"/>
    <property type="match status" value="1"/>
</dbReference>
<dbReference type="EMBL" id="VSSQ01002558">
    <property type="protein sequence ID" value="MPM16138.1"/>
    <property type="molecule type" value="Genomic_DNA"/>
</dbReference>
<evidence type="ECO:0000256" key="1">
    <source>
        <dbReference type="ARBA" id="ARBA00013194"/>
    </source>
</evidence>
<keyword evidence="3" id="KW-0413">Isomerase</keyword>
<dbReference type="GO" id="GO:0003755">
    <property type="term" value="F:peptidyl-prolyl cis-trans isomerase activity"/>
    <property type="evidence" value="ECO:0007669"/>
    <property type="project" value="UniProtKB-KW"/>
</dbReference>
<feature type="compositionally biased region" description="Polar residues" evidence="4">
    <location>
        <begin position="34"/>
        <end position="48"/>
    </location>
</feature>
<feature type="domain" description="PPIase cyclophilin-type" evidence="5">
    <location>
        <begin position="77"/>
        <end position="220"/>
    </location>
</feature>
<evidence type="ECO:0000256" key="4">
    <source>
        <dbReference type="SAM" id="MobiDB-lite"/>
    </source>
</evidence>
<dbReference type="PROSITE" id="PS51257">
    <property type="entry name" value="PROKAR_LIPOPROTEIN"/>
    <property type="match status" value="1"/>
</dbReference>
<dbReference type="PRINTS" id="PR00153">
    <property type="entry name" value="CSAPPISMRASE"/>
</dbReference>
<dbReference type="InterPro" id="IPR029000">
    <property type="entry name" value="Cyclophilin-like_dom_sf"/>
</dbReference>
<organism evidence="6">
    <name type="scientific">bioreactor metagenome</name>
    <dbReference type="NCBI Taxonomy" id="1076179"/>
    <lineage>
        <taxon>unclassified sequences</taxon>
        <taxon>metagenomes</taxon>
        <taxon>ecological metagenomes</taxon>
    </lineage>
</organism>
<dbReference type="PANTHER" id="PTHR45625">
    <property type="entry name" value="PEPTIDYL-PROLYL CIS-TRANS ISOMERASE-RELATED"/>
    <property type="match status" value="1"/>
</dbReference>
<dbReference type="InterPro" id="IPR044666">
    <property type="entry name" value="Cyclophilin_A-like"/>
</dbReference>
<gene>
    <name evidence="6" type="ORF">SDC9_62514</name>
</gene>
<comment type="caution">
    <text evidence="6">The sequence shown here is derived from an EMBL/GenBank/DDBJ whole genome shotgun (WGS) entry which is preliminary data.</text>
</comment>
<proteinExistence type="predicted"/>
<dbReference type="Pfam" id="PF00160">
    <property type="entry name" value="Pro_isomerase"/>
    <property type="match status" value="1"/>
</dbReference>
<evidence type="ECO:0000313" key="6">
    <source>
        <dbReference type="EMBL" id="MPM16138.1"/>
    </source>
</evidence>
<evidence type="ECO:0000256" key="2">
    <source>
        <dbReference type="ARBA" id="ARBA00023110"/>
    </source>
</evidence>
<evidence type="ECO:0000259" key="5">
    <source>
        <dbReference type="PROSITE" id="PS50072"/>
    </source>
</evidence>
<keyword evidence="2" id="KW-0697">Rotamase</keyword>
<dbReference type="PROSITE" id="PS00170">
    <property type="entry name" value="CSA_PPIASE_1"/>
    <property type="match status" value="1"/>
</dbReference>
<dbReference type="InterPro" id="IPR020892">
    <property type="entry name" value="Cyclophilin-type_PPIase_CS"/>
</dbReference>
<dbReference type="PROSITE" id="PS50072">
    <property type="entry name" value="CSA_PPIASE_2"/>
    <property type="match status" value="1"/>
</dbReference>
<dbReference type="EC" id="5.2.1.8" evidence="1"/>